<evidence type="ECO:0000256" key="1">
    <source>
        <dbReference type="ARBA" id="ARBA00023015"/>
    </source>
</evidence>
<gene>
    <name evidence="7" type="ORF">C1O66_06160</name>
</gene>
<dbReference type="InterPro" id="IPR009057">
    <property type="entry name" value="Homeodomain-like_sf"/>
</dbReference>
<evidence type="ECO:0000256" key="5">
    <source>
        <dbReference type="SAM" id="MobiDB-lite"/>
    </source>
</evidence>
<feature type="region of interest" description="Disordered" evidence="5">
    <location>
        <begin position="1"/>
        <end position="29"/>
    </location>
</feature>
<evidence type="ECO:0000313" key="8">
    <source>
        <dbReference type="Proteomes" id="UP000235916"/>
    </source>
</evidence>
<organism evidence="7 8">
    <name type="scientific">Kinneretia aquatilis</name>
    <dbReference type="NCBI Taxonomy" id="2070761"/>
    <lineage>
        <taxon>Bacteria</taxon>
        <taxon>Pseudomonadati</taxon>
        <taxon>Pseudomonadota</taxon>
        <taxon>Betaproteobacteria</taxon>
        <taxon>Burkholderiales</taxon>
        <taxon>Sphaerotilaceae</taxon>
        <taxon>Roseateles</taxon>
    </lineage>
</organism>
<feature type="DNA-binding region" description="H-T-H motif" evidence="4">
    <location>
        <begin position="50"/>
        <end position="69"/>
    </location>
</feature>
<dbReference type="SUPFAM" id="SSF48498">
    <property type="entry name" value="Tetracyclin repressor-like, C-terminal domain"/>
    <property type="match status" value="1"/>
</dbReference>
<dbReference type="InterPro" id="IPR001647">
    <property type="entry name" value="HTH_TetR"/>
</dbReference>
<evidence type="ECO:0000256" key="3">
    <source>
        <dbReference type="ARBA" id="ARBA00023163"/>
    </source>
</evidence>
<comment type="caution">
    <text evidence="7">The sequence shown here is derived from an EMBL/GenBank/DDBJ whole genome shotgun (WGS) entry which is preliminary data.</text>
</comment>
<evidence type="ECO:0000256" key="2">
    <source>
        <dbReference type="ARBA" id="ARBA00023125"/>
    </source>
</evidence>
<dbReference type="GO" id="GO:0000976">
    <property type="term" value="F:transcription cis-regulatory region binding"/>
    <property type="evidence" value="ECO:0007669"/>
    <property type="project" value="TreeGrafter"/>
</dbReference>
<dbReference type="EMBL" id="POSP01000003">
    <property type="protein sequence ID" value="PND37160.1"/>
    <property type="molecule type" value="Genomic_DNA"/>
</dbReference>
<dbReference type="SUPFAM" id="SSF46689">
    <property type="entry name" value="Homeodomain-like"/>
    <property type="match status" value="1"/>
</dbReference>
<dbReference type="InterPro" id="IPR036271">
    <property type="entry name" value="Tet_transcr_reg_TetR-rel_C_sf"/>
</dbReference>
<proteinExistence type="predicted"/>
<dbReference type="Gene3D" id="1.10.357.10">
    <property type="entry name" value="Tetracycline Repressor, domain 2"/>
    <property type="match status" value="1"/>
</dbReference>
<dbReference type="Pfam" id="PF00440">
    <property type="entry name" value="TetR_N"/>
    <property type="match status" value="1"/>
</dbReference>
<dbReference type="GO" id="GO:0003700">
    <property type="term" value="F:DNA-binding transcription factor activity"/>
    <property type="evidence" value="ECO:0007669"/>
    <property type="project" value="TreeGrafter"/>
</dbReference>
<reference evidence="7 8" key="1">
    <citation type="submission" date="2018-01" db="EMBL/GenBank/DDBJ databases">
        <title>Draft genome sequence of Paucibacter aquatile CR182 isolated from freshwater of the Nakdong River.</title>
        <authorList>
            <person name="Choi A."/>
            <person name="Chung E.J."/>
        </authorList>
    </citation>
    <scope>NUCLEOTIDE SEQUENCE [LARGE SCALE GENOMIC DNA]</scope>
    <source>
        <strain evidence="7 8">CR182</strain>
    </source>
</reference>
<dbReference type="PROSITE" id="PS50977">
    <property type="entry name" value="HTH_TETR_2"/>
    <property type="match status" value="1"/>
</dbReference>
<dbReference type="AlphaFoldDB" id="A0A2N8KUQ5"/>
<dbReference type="Proteomes" id="UP000235916">
    <property type="component" value="Unassembled WGS sequence"/>
</dbReference>
<dbReference type="Pfam" id="PF16859">
    <property type="entry name" value="TetR_C_11"/>
    <property type="match status" value="1"/>
</dbReference>
<dbReference type="PRINTS" id="PR00455">
    <property type="entry name" value="HTHTETR"/>
</dbReference>
<dbReference type="InterPro" id="IPR050109">
    <property type="entry name" value="HTH-type_TetR-like_transc_reg"/>
</dbReference>
<keyword evidence="8" id="KW-1185">Reference proteome</keyword>
<protein>
    <submittedName>
        <fullName evidence="7">TetR family transcriptional regulator</fullName>
    </submittedName>
</protein>
<dbReference type="Gene3D" id="1.10.10.60">
    <property type="entry name" value="Homeodomain-like"/>
    <property type="match status" value="1"/>
</dbReference>
<dbReference type="PANTHER" id="PTHR30055">
    <property type="entry name" value="HTH-TYPE TRANSCRIPTIONAL REGULATOR RUTR"/>
    <property type="match status" value="1"/>
</dbReference>
<name>A0A2N8KUQ5_9BURK</name>
<keyword evidence="1" id="KW-0805">Transcription regulation</keyword>
<sequence length="230" mass="24560">MAAPSSPPVSRSEPAVVSPAARQRRKQSRPQELLAAALELFVEKGFAATRTEEVAARAGVSKGTLYLYYPSKQDLFKAVVRECLVAQIHEAAALSAQHQGPVAELLGQVLQAWWQRVGQSTAGGIAKIMVAEARNFPELAAFYTEEVILPIQALLVGLIERGVARGEFRPVPVEATVHVLIGPILHMILYQHSFAACACGGPTIEPAAVLEVQLDLMLRGLLAPAVAGPT</sequence>
<keyword evidence="3" id="KW-0804">Transcription</keyword>
<keyword evidence="2 4" id="KW-0238">DNA-binding</keyword>
<evidence type="ECO:0000259" key="6">
    <source>
        <dbReference type="PROSITE" id="PS50977"/>
    </source>
</evidence>
<dbReference type="PANTHER" id="PTHR30055:SF234">
    <property type="entry name" value="HTH-TYPE TRANSCRIPTIONAL REGULATOR BETI"/>
    <property type="match status" value="1"/>
</dbReference>
<dbReference type="OrthoDB" id="9809994at2"/>
<evidence type="ECO:0000256" key="4">
    <source>
        <dbReference type="PROSITE-ProRule" id="PRU00335"/>
    </source>
</evidence>
<evidence type="ECO:0000313" key="7">
    <source>
        <dbReference type="EMBL" id="PND37160.1"/>
    </source>
</evidence>
<accession>A0A2N8KUQ5</accession>
<dbReference type="InterPro" id="IPR011075">
    <property type="entry name" value="TetR_C"/>
</dbReference>
<dbReference type="FunFam" id="1.10.10.60:FF:000141">
    <property type="entry name" value="TetR family transcriptional regulator"/>
    <property type="match status" value="1"/>
</dbReference>
<feature type="domain" description="HTH tetR-type" evidence="6">
    <location>
        <begin position="27"/>
        <end position="87"/>
    </location>
</feature>